<keyword evidence="2" id="KW-1185">Reference proteome</keyword>
<accession>A0ABX9SL40</accession>
<evidence type="ECO:0000313" key="1">
    <source>
        <dbReference type="EMBL" id="RKS54641.1"/>
    </source>
</evidence>
<name>A0ABX9SL40_9GAMM</name>
<reference evidence="1 2" key="1">
    <citation type="submission" date="2018-10" db="EMBL/GenBank/DDBJ databases">
        <title>Genomic Encyclopedia of Archaeal and Bacterial Type Strains, Phase II (KMG-II): from individual species to whole genera.</title>
        <authorList>
            <person name="Goeker M."/>
        </authorList>
    </citation>
    <scope>NUCLEOTIDE SEQUENCE [LARGE SCALE GENOMIC DNA]</scope>
    <source>
        <strain evidence="1 2">DSM 15149</strain>
    </source>
</reference>
<comment type="caution">
    <text evidence="1">The sequence shown here is derived from an EMBL/GenBank/DDBJ whole genome shotgun (WGS) entry which is preliminary data.</text>
</comment>
<dbReference type="EMBL" id="RBLJ01000005">
    <property type="protein sequence ID" value="RKS54641.1"/>
    <property type="molecule type" value="Genomic_DNA"/>
</dbReference>
<organism evidence="1 2">
    <name type="scientific">Photorhabdus asymbiotica</name>
    <dbReference type="NCBI Taxonomy" id="291112"/>
    <lineage>
        <taxon>Bacteria</taxon>
        <taxon>Pseudomonadati</taxon>
        <taxon>Pseudomonadota</taxon>
        <taxon>Gammaproteobacteria</taxon>
        <taxon>Enterobacterales</taxon>
        <taxon>Morganellaceae</taxon>
        <taxon>Photorhabdus</taxon>
    </lineage>
</organism>
<gene>
    <name evidence="1" type="ORF">BDD30_4223</name>
</gene>
<evidence type="ECO:0000313" key="2">
    <source>
        <dbReference type="Proteomes" id="UP000280955"/>
    </source>
</evidence>
<sequence length="59" mass="6728">MTLVLPPLSHINSVINLVTYNELDMKISKTRKKALFPTTLNYSVVTTTQIMESMINFII</sequence>
<dbReference type="Proteomes" id="UP000280955">
    <property type="component" value="Unassembled WGS sequence"/>
</dbReference>
<proteinExistence type="predicted"/>
<protein>
    <submittedName>
        <fullName evidence="1">Uncharacterized protein</fullName>
    </submittedName>
</protein>